<dbReference type="AlphaFoldDB" id="A0A9X1MC06"/>
<dbReference type="SUPFAM" id="SSF46565">
    <property type="entry name" value="Chaperone J-domain"/>
    <property type="match status" value="1"/>
</dbReference>
<gene>
    <name evidence="3" type="ORF">LJ757_02870</name>
</gene>
<evidence type="ECO:0000313" key="3">
    <source>
        <dbReference type="EMBL" id="MCC3296746.1"/>
    </source>
</evidence>
<dbReference type="InterPro" id="IPR036869">
    <property type="entry name" value="J_dom_sf"/>
</dbReference>
<feature type="region of interest" description="Disordered" evidence="1">
    <location>
        <begin position="25"/>
        <end position="44"/>
    </location>
</feature>
<dbReference type="PANTHER" id="PTHR24074">
    <property type="entry name" value="CO-CHAPERONE PROTEIN DJLA"/>
    <property type="match status" value="1"/>
</dbReference>
<dbReference type="PRINTS" id="PR00625">
    <property type="entry name" value="JDOMAIN"/>
</dbReference>
<dbReference type="RefSeq" id="WP_227894476.1">
    <property type="nucleotide sequence ID" value="NZ_CP099466.1"/>
</dbReference>
<dbReference type="Pfam" id="PF00226">
    <property type="entry name" value="DnaJ"/>
    <property type="match status" value="1"/>
</dbReference>
<feature type="compositionally biased region" description="Basic and acidic residues" evidence="1">
    <location>
        <begin position="30"/>
        <end position="44"/>
    </location>
</feature>
<feature type="region of interest" description="Disordered" evidence="1">
    <location>
        <begin position="68"/>
        <end position="105"/>
    </location>
</feature>
<dbReference type="InterPro" id="IPR050817">
    <property type="entry name" value="DjlA_DnaK_co-chaperone"/>
</dbReference>
<dbReference type="Gene3D" id="1.10.287.110">
    <property type="entry name" value="DnaJ domain"/>
    <property type="match status" value="1"/>
</dbReference>
<name>A0A9X1MC06_9MICC</name>
<evidence type="ECO:0000313" key="4">
    <source>
        <dbReference type="Proteomes" id="UP001139158"/>
    </source>
</evidence>
<sequence length="320" mass="33683">MTPPAQTLYEVLGLTQSATAEQIKSAYRRAARDTHPDHGGSSERFHLVSEAYQVLSDPEQRSAYDLRLGRGGTAGVPSGSSPVRPAASGAAAASGRPAPNPDFGKSPVFVPDFSPQNPPAIPLAMIGRQVNGEPVRPGLFKRLGSSAGARFDAENLTIGLLANSLLPDYPAGRLVNSLHIPDSGPRGGSLDIGHVLLGGYRMAVIDSLLSSPGAYYWDGVQLRHRGHAVGSLRLADAVSTLQERFPDQLVSGWLVLHSPNGNPFEPIIDSPPNLPASAPIDVVNPGTLLRDLRRFFSTGPQPNTVLLPALGALIDASAQP</sequence>
<keyword evidence="4" id="KW-1185">Reference proteome</keyword>
<dbReference type="PROSITE" id="PS50076">
    <property type="entry name" value="DNAJ_2"/>
    <property type="match status" value="1"/>
</dbReference>
<dbReference type="SMART" id="SM00271">
    <property type="entry name" value="DnaJ"/>
    <property type="match status" value="1"/>
</dbReference>
<reference evidence="3" key="1">
    <citation type="submission" date="2021-10" db="EMBL/GenBank/DDBJ databases">
        <title>Novel species in genus Arthrobacter.</title>
        <authorList>
            <person name="Liu Y."/>
        </authorList>
    </citation>
    <scope>NUCLEOTIDE SEQUENCE</scope>
    <source>
        <strain evidence="3">Zg-Y453</strain>
    </source>
</reference>
<dbReference type="EMBL" id="JAJFZV010000001">
    <property type="protein sequence ID" value="MCC3296746.1"/>
    <property type="molecule type" value="Genomic_DNA"/>
</dbReference>
<evidence type="ECO:0000259" key="2">
    <source>
        <dbReference type="PROSITE" id="PS50076"/>
    </source>
</evidence>
<comment type="caution">
    <text evidence="3">The sequence shown here is derived from an EMBL/GenBank/DDBJ whole genome shotgun (WGS) entry which is preliminary data.</text>
</comment>
<dbReference type="InterPro" id="IPR018253">
    <property type="entry name" value="DnaJ_domain_CS"/>
</dbReference>
<dbReference type="InterPro" id="IPR001623">
    <property type="entry name" value="DnaJ_domain"/>
</dbReference>
<organism evidence="3 4">
    <name type="scientific">Arthrobacter caoxuetaonis</name>
    <dbReference type="NCBI Taxonomy" id="2886935"/>
    <lineage>
        <taxon>Bacteria</taxon>
        <taxon>Bacillati</taxon>
        <taxon>Actinomycetota</taxon>
        <taxon>Actinomycetes</taxon>
        <taxon>Micrococcales</taxon>
        <taxon>Micrococcaceae</taxon>
        <taxon>Arthrobacter</taxon>
    </lineage>
</organism>
<proteinExistence type="predicted"/>
<feature type="domain" description="J" evidence="2">
    <location>
        <begin position="7"/>
        <end position="68"/>
    </location>
</feature>
<dbReference type="CDD" id="cd06257">
    <property type="entry name" value="DnaJ"/>
    <property type="match status" value="1"/>
</dbReference>
<feature type="compositionally biased region" description="Low complexity" evidence="1">
    <location>
        <begin position="75"/>
        <end position="97"/>
    </location>
</feature>
<dbReference type="Proteomes" id="UP001139158">
    <property type="component" value="Unassembled WGS sequence"/>
</dbReference>
<protein>
    <submittedName>
        <fullName evidence="3">DnaJ domain-containing protein</fullName>
    </submittedName>
</protein>
<dbReference type="PROSITE" id="PS00636">
    <property type="entry name" value="DNAJ_1"/>
    <property type="match status" value="1"/>
</dbReference>
<accession>A0A9X1MC06</accession>
<evidence type="ECO:0000256" key="1">
    <source>
        <dbReference type="SAM" id="MobiDB-lite"/>
    </source>
</evidence>